<dbReference type="GO" id="GO:0097745">
    <property type="term" value="P:mitochondrial tRNA 5'-end processing"/>
    <property type="evidence" value="ECO:0007669"/>
    <property type="project" value="TreeGrafter"/>
</dbReference>
<comment type="caution">
    <text evidence="16">The sequence shown here is derived from an EMBL/GenBank/DDBJ whole genome shotgun (WGS) entry which is preliminary data.</text>
</comment>
<accession>A0A8J1Y5K2</accession>
<comment type="cofactor">
    <cofactor evidence="2">
        <name>Mg(2+)</name>
        <dbReference type="ChEBI" id="CHEBI:18420"/>
    </cofactor>
</comment>
<dbReference type="EC" id="3.1.26.5" evidence="5"/>
<dbReference type="EMBL" id="CAIIXF020000009">
    <property type="protein sequence ID" value="CAH1794172.1"/>
    <property type="molecule type" value="Genomic_DNA"/>
</dbReference>
<sequence length="605" mass="70271">MYCWGFMQRFAQRLTRPSLGGYSSLSGVGGFSLSNSRPYIATTHHCQMIVPNINKSQNSIMLSLNVNMMSENVNMMSKNVNMISQTNRMLMIHSNETNVKRESKKPLWEKAMQELRLEKDHLKSVDDWEDFKSSMVDQVDNERQRERLENTWYVSVMRALGRYGKYQLAQSLVKYVRHKDLNESILFMTSFMLACTSSKSPDAEQQVLNIYNKILEKTEHFDNSTGADVVHALCKTSLWENSFSIIEKLDTHGPTHQKLYSHVLSAALCNKNAKRTSEVLDNFTKFNSQPYDFVYTDVIRGLDTEDGKRAIYTLLNKSRQNSWVLSMNAAMKLKDFFEGLQDEKWSGSLTTVNVKGECTRCHKIMDQLELAPDYFNTLHKAFVESSLIENVFLKTTPEEMTVFKKFVEKNGPFDIVIDGLNILHQTIKSKHTNKKFLKEQQQKAFDFLEDVIEKLNDDGRKKVLVITRKHVKHWNIQRVRSINKIVDMFFTQDLSEDDCFMLYAALYSGPNCRLCSNDELTDHKFVMPEELREAFMLWQRSHQVMVTVGKGRGQPLINDLQKYDIRVTMDEHKGRVVSIHVPYDDLQDRVSYKRPNSWLCLSSMS</sequence>
<comment type="catalytic activity">
    <reaction evidence="1">
        <text>Endonucleolytic cleavage of RNA, removing 5'-extranucleotides from tRNA precursor.</text>
        <dbReference type="EC" id="3.1.26.5"/>
    </reaction>
</comment>
<keyword evidence="6" id="KW-0819">tRNA processing</keyword>
<dbReference type="PANTHER" id="PTHR13547:SF1">
    <property type="entry name" value="MITOCHONDRIAL RIBONUCLEASE P CATALYTIC SUBUNIT"/>
    <property type="match status" value="1"/>
</dbReference>
<keyword evidence="11" id="KW-0460">Magnesium</keyword>
<name>A0A8J1Y5K2_OWEFU</name>
<evidence type="ECO:0000256" key="3">
    <source>
        <dbReference type="ARBA" id="ARBA00004173"/>
    </source>
</evidence>
<protein>
    <recommendedName>
        <fullName evidence="14">Mitochondrial ribonuclease P catalytic subunit</fullName>
        <ecNumber evidence="5">3.1.26.5</ecNumber>
    </recommendedName>
    <alternativeName>
        <fullName evidence="15">Mitochondrial ribonuclease P protein 3</fullName>
    </alternativeName>
</protein>
<evidence type="ECO:0000256" key="8">
    <source>
        <dbReference type="ARBA" id="ARBA00022723"/>
    </source>
</evidence>
<dbReference type="InterPro" id="IPR033495">
    <property type="entry name" value="MRPP3_PIN_dom"/>
</dbReference>
<proteinExistence type="inferred from homology"/>
<evidence type="ECO:0000256" key="15">
    <source>
        <dbReference type="ARBA" id="ARBA00044559"/>
    </source>
</evidence>
<dbReference type="PANTHER" id="PTHR13547">
    <property type="match status" value="1"/>
</dbReference>
<dbReference type="Pfam" id="PF16953">
    <property type="entry name" value="PRORP"/>
    <property type="match status" value="1"/>
</dbReference>
<dbReference type="GO" id="GO:0004526">
    <property type="term" value="F:ribonuclease P activity"/>
    <property type="evidence" value="ECO:0007669"/>
    <property type="project" value="UniProtKB-EC"/>
</dbReference>
<dbReference type="Proteomes" id="UP000749559">
    <property type="component" value="Unassembled WGS sequence"/>
</dbReference>
<keyword evidence="10" id="KW-0862">Zinc</keyword>
<evidence type="ECO:0000256" key="14">
    <source>
        <dbReference type="ARBA" id="ARBA00044536"/>
    </source>
</evidence>
<evidence type="ECO:0000256" key="13">
    <source>
        <dbReference type="ARBA" id="ARBA00023128"/>
    </source>
</evidence>
<dbReference type="GO" id="GO:0030678">
    <property type="term" value="C:mitochondrial ribonuclease P complex"/>
    <property type="evidence" value="ECO:0007669"/>
    <property type="project" value="TreeGrafter"/>
</dbReference>
<comment type="similarity">
    <text evidence="4">Belongs to the PPR family. P subfamily.</text>
</comment>
<dbReference type="GO" id="GO:0001682">
    <property type="term" value="P:tRNA 5'-leader removal"/>
    <property type="evidence" value="ECO:0007669"/>
    <property type="project" value="TreeGrafter"/>
</dbReference>
<dbReference type="Gene3D" id="3.40.50.11980">
    <property type="match status" value="1"/>
</dbReference>
<keyword evidence="7" id="KW-0540">Nuclease</keyword>
<dbReference type="Gene3D" id="1.25.40.10">
    <property type="entry name" value="Tetratricopeptide repeat domain"/>
    <property type="match status" value="1"/>
</dbReference>
<keyword evidence="12" id="KW-0809">Transit peptide</keyword>
<evidence type="ECO:0000256" key="7">
    <source>
        <dbReference type="ARBA" id="ARBA00022722"/>
    </source>
</evidence>
<organism evidence="16 17">
    <name type="scientific">Owenia fusiformis</name>
    <name type="common">Polychaete worm</name>
    <dbReference type="NCBI Taxonomy" id="6347"/>
    <lineage>
        <taxon>Eukaryota</taxon>
        <taxon>Metazoa</taxon>
        <taxon>Spiralia</taxon>
        <taxon>Lophotrochozoa</taxon>
        <taxon>Annelida</taxon>
        <taxon>Polychaeta</taxon>
        <taxon>Sedentaria</taxon>
        <taxon>Canalipalpata</taxon>
        <taxon>Sabellida</taxon>
        <taxon>Oweniida</taxon>
        <taxon>Oweniidae</taxon>
        <taxon>Owenia</taxon>
    </lineage>
</organism>
<dbReference type="OrthoDB" id="46913at2759"/>
<gene>
    <name evidence="16" type="ORF">OFUS_LOCUS18923</name>
</gene>
<keyword evidence="8" id="KW-0479">Metal-binding</keyword>
<evidence type="ECO:0000256" key="6">
    <source>
        <dbReference type="ARBA" id="ARBA00022694"/>
    </source>
</evidence>
<dbReference type="InterPro" id="IPR011990">
    <property type="entry name" value="TPR-like_helical_dom_sf"/>
</dbReference>
<evidence type="ECO:0000256" key="10">
    <source>
        <dbReference type="ARBA" id="ARBA00022833"/>
    </source>
</evidence>
<evidence type="ECO:0000256" key="9">
    <source>
        <dbReference type="ARBA" id="ARBA00022801"/>
    </source>
</evidence>
<reference evidence="16" key="1">
    <citation type="submission" date="2022-03" db="EMBL/GenBank/DDBJ databases">
        <authorList>
            <person name="Martin C."/>
        </authorList>
    </citation>
    <scope>NUCLEOTIDE SEQUENCE</scope>
</reference>
<keyword evidence="13" id="KW-0496">Mitochondrion</keyword>
<evidence type="ECO:0000313" key="16">
    <source>
        <dbReference type="EMBL" id="CAH1794172.1"/>
    </source>
</evidence>
<evidence type="ECO:0000256" key="12">
    <source>
        <dbReference type="ARBA" id="ARBA00022946"/>
    </source>
</evidence>
<evidence type="ECO:0000313" key="17">
    <source>
        <dbReference type="Proteomes" id="UP000749559"/>
    </source>
</evidence>
<evidence type="ECO:0000256" key="2">
    <source>
        <dbReference type="ARBA" id="ARBA00001946"/>
    </source>
</evidence>
<evidence type="ECO:0000256" key="5">
    <source>
        <dbReference type="ARBA" id="ARBA00012179"/>
    </source>
</evidence>
<keyword evidence="17" id="KW-1185">Reference proteome</keyword>
<evidence type="ECO:0000256" key="11">
    <source>
        <dbReference type="ARBA" id="ARBA00022842"/>
    </source>
</evidence>
<dbReference type="AlphaFoldDB" id="A0A8J1Y5K2"/>
<evidence type="ECO:0000256" key="4">
    <source>
        <dbReference type="ARBA" id="ARBA00007626"/>
    </source>
</evidence>
<dbReference type="InterPro" id="IPR031595">
    <property type="entry name" value="PRORP_C"/>
</dbReference>
<keyword evidence="9" id="KW-0378">Hydrolase</keyword>
<evidence type="ECO:0000256" key="1">
    <source>
        <dbReference type="ARBA" id="ARBA00000928"/>
    </source>
</evidence>
<dbReference type="CDD" id="cd18718">
    <property type="entry name" value="PIN_PRORP"/>
    <property type="match status" value="1"/>
</dbReference>
<dbReference type="GO" id="GO:0046872">
    <property type="term" value="F:metal ion binding"/>
    <property type="evidence" value="ECO:0007669"/>
    <property type="project" value="UniProtKB-KW"/>
</dbReference>
<comment type="subcellular location">
    <subcellularLocation>
        <location evidence="3">Mitochondrion</location>
    </subcellularLocation>
</comment>